<keyword evidence="4" id="KW-0418">Kinase</keyword>
<accession>A0A1Y4Q403</accession>
<dbReference type="Pfam" id="PF13581">
    <property type="entry name" value="HATPase_c_2"/>
    <property type="match status" value="1"/>
</dbReference>
<evidence type="ECO:0000256" key="2">
    <source>
        <dbReference type="ARBA" id="ARBA00022679"/>
    </source>
</evidence>
<evidence type="ECO:0000256" key="3">
    <source>
        <dbReference type="ARBA" id="ARBA00022741"/>
    </source>
</evidence>
<dbReference type="PANTHER" id="PTHR35526:SF3">
    <property type="entry name" value="ANTI-SIGMA-F FACTOR RSBW"/>
    <property type="match status" value="1"/>
</dbReference>
<evidence type="ECO:0000313" key="8">
    <source>
        <dbReference type="EMBL" id="HJF40934.1"/>
    </source>
</evidence>
<dbReference type="EMBL" id="DYWV01000284">
    <property type="protein sequence ID" value="HJF40934.1"/>
    <property type="molecule type" value="Genomic_DNA"/>
</dbReference>
<protein>
    <submittedName>
        <fullName evidence="9">Anti-sigma F factor</fullName>
        <ecNumber evidence="8">2.7.11.1</ecNumber>
    </submittedName>
</protein>
<name>A0A1Y4Q403_9FIRM</name>
<reference evidence="10" key="1">
    <citation type="submission" date="2017-04" db="EMBL/GenBank/DDBJ databases">
        <title>Function of individual gut microbiota members based on whole genome sequencing of pure cultures obtained from chicken caecum.</title>
        <authorList>
            <person name="Medvecky M."/>
            <person name="Cejkova D."/>
            <person name="Polansky O."/>
            <person name="Karasova D."/>
            <person name="Kubasova T."/>
            <person name="Cizek A."/>
            <person name="Rychlik I."/>
        </authorList>
    </citation>
    <scope>NUCLEOTIDE SEQUENCE [LARGE SCALE GENOMIC DNA]</scope>
    <source>
        <strain evidence="10">An149</strain>
    </source>
</reference>
<dbReference type="GO" id="GO:0005524">
    <property type="term" value="F:ATP binding"/>
    <property type="evidence" value="ECO:0007669"/>
    <property type="project" value="UniProtKB-KW"/>
</dbReference>
<keyword evidence="5" id="KW-0067">ATP-binding</keyword>
<evidence type="ECO:0000313" key="10">
    <source>
        <dbReference type="Proteomes" id="UP000196258"/>
    </source>
</evidence>
<dbReference type="Proteomes" id="UP000196258">
    <property type="component" value="Unassembled WGS sequence"/>
</dbReference>
<evidence type="ECO:0000256" key="6">
    <source>
        <dbReference type="ARBA" id="ARBA00022969"/>
    </source>
</evidence>
<dbReference type="EC" id="2.7.11.1" evidence="8"/>
<evidence type="ECO:0000256" key="1">
    <source>
        <dbReference type="ARBA" id="ARBA00022527"/>
    </source>
</evidence>
<dbReference type="InterPro" id="IPR010194">
    <property type="entry name" value="Anti-sigma_F"/>
</dbReference>
<reference evidence="8" key="3">
    <citation type="journal article" date="2021" name="PeerJ">
        <title>Extensive microbial diversity within the chicken gut microbiome revealed by metagenomics and culture.</title>
        <authorList>
            <person name="Gilroy R."/>
            <person name="Ravi A."/>
            <person name="Getino M."/>
            <person name="Pursley I."/>
            <person name="Horton D.L."/>
            <person name="Alikhan N.F."/>
            <person name="Baker D."/>
            <person name="Gharbi K."/>
            <person name="Hall N."/>
            <person name="Watson M."/>
            <person name="Adriaenssens E.M."/>
            <person name="Foster-Nyarko E."/>
            <person name="Jarju S."/>
            <person name="Secka A."/>
            <person name="Antonio M."/>
            <person name="Oren A."/>
            <person name="Chaudhuri R.R."/>
            <person name="La Ragione R."/>
            <person name="Hildebrand F."/>
            <person name="Pallen M.J."/>
        </authorList>
    </citation>
    <scope>NUCLEOTIDE SEQUENCE</scope>
    <source>
        <strain evidence="8">CHK193-16274</strain>
    </source>
</reference>
<dbReference type="GO" id="GO:0016989">
    <property type="term" value="F:sigma factor antagonist activity"/>
    <property type="evidence" value="ECO:0007669"/>
    <property type="project" value="InterPro"/>
</dbReference>
<dbReference type="GO" id="GO:0004674">
    <property type="term" value="F:protein serine/threonine kinase activity"/>
    <property type="evidence" value="ECO:0007669"/>
    <property type="project" value="UniProtKB-KW"/>
</dbReference>
<reference evidence="8" key="4">
    <citation type="submission" date="2021-09" db="EMBL/GenBank/DDBJ databases">
        <authorList>
            <person name="Gilroy R."/>
        </authorList>
    </citation>
    <scope>NUCLEOTIDE SEQUENCE</scope>
    <source>
        <strain evidence="8">CHK193-16274</strain>
    </source>
</reference>
<reference evidence="9" key="2">
    <citation type="journal article" date="2018" name="BMC Genomics">
        <title>Whole genome sequencing and function prediction of 133 gut anaerobes isolated from chicken caecum in pure cultures.</title>
        <authorList>
            <person name="Medvecky M."/>
            <person name="Cejkova D."/>
            <person name="Polansky O."/>
            <person name="Karasova D."/>
            <person name="Kubasova T."/>
            <person name="Cizek A."/>
            <person name="Rychlik I."/>
        </authorList>
    </citation>
    <scope>NUCLEOTIDE SEQUENCE</scope>
    <source>
        <strain evidence="9">An149</strain>
    </source>
</reference>
<gene>
    <name evidence="8" type="primary">spoIIAB</name>
    <name evidence="9" type="ORF">B5E91_11320</name>
    <name evidence="8" type="ORF">K8V91_08415</name>
</gene>
<dbReference type="RefSeq" id="WP_087257694.1">
    <property type="nucleotide sequence ID" value="NZ_CAJFOD010000078.1"/>
</dbReference>
<dbReference type="InterPro" id="IPR050267">
    <property type="entry name" value="Anti-sigma-factor_SerPK"/>
</dbReference>
<dbReference type="NCBIfam" id="TIGR01925">
    <property type="entry name" value="spIIAB"/>
    <property type="match status" value="1"/>
</dbReference>
<dbReference type="SUPFAM" id="SSF55874">
    <property type="entry name" value="ATPase domain of HSP90 chaperone/DNA topoisomerase II/histidine kinase"/>
    <property type="match status" value="1"/>
</dbReference>
<comment type="caution">
    <text evidence="9">The sequence shown here is derived from an EMBL/GenBank/DDBJ whole genome shotgun (WGS) entry which is preliminary data.</text>
</comment>
<dbReference type="AlphaFoldDB" id="A0A1Y4Q403"/>
<keyword evidence="3" id="KW-0547">Nucleotide-binding</keyword>
<organism evidence="9 10">
    <name type="scientific">Thomasclavelia spiroformis</name>
    <dbReference type="NCBI Taxonomy" id="29348"/>
    <lineage>
        <taxon>Bacteria</taxon>
        <taxon>Bacillati</taxon>
        <taxon>Bacillota</taxon>
        <taxon>Erysipelotrichia</taxon>
        <taxon>Erysipelotrichales</taxon>
        <taxon>Coprobacillaceae</taxon>
        <taxon>Thomasclavelia</taxon>
    </lineage>
</organism>
<dbReference type="GO" id="GO:0030435">
    <property type="term" value="P:sporulation resulting in formation of a cellular spore"/>
    <property type="evidence" value="ECO:0007669"/>
    <property type="project" value="UniProtKB-KW"/>
</dbReference>
<dbReference type="InterPro" id="IPR003594">
    <property type="entry name" value="HATPase_dom"/>
</dbReference>
<dbReference type="Proteomes" id="UP000749320">
    <property type="component" value="Unassembled WGS sequence"/>
</dbReference>
<feature type="domain" description="Histidine kinase/HSP90-like ATPase" evidence="7">
    <location>
        <begin position="34"/>
        <end position="140"/>
    </location>
</feature>
<keyword evidence="6" id="KW-0749">Sporulation</keyword>
<dbReference type="EMBL" id="NFLB01000014">
    <property type="protein sequence ID" value="OUQ04103.1"/>
    <property type="molecule type" value="Genomic_DNA"/>
</dbReference>
<keyword evidence="1" id="KW-0723">Serine/threonine-protein kinase</keyword>
<evidence type="ECO:0000256" key="4">
    <source>
        <dbReference type="ARBA" id="ARBA00022777"/>
    </source>
</evidence>
<evidence type="ECO:0000256" key="5">
    <source>
        <dbReference type="ARBA" id="ARBA00022840"/>
    </source>
</evidence>
<dbReference type="Gene3D" id="3.30.565.10">
    <property type="entry name" value="Histidine kinase-like ATPase, C-terminal domain"/>
    <property type="match status" value="1"/>
</dbReference>
<keyword evidence="2 8" id="KW-0808">Transferase</keyword>
<sequence>MNQMELSFSAKIENESFARTSVGAFIATMNPTVDEVAEVKTIISEGVSNAIIHGYQNDGESKVVVKVQIEENRTIKIIIQDYGKGIEDVEMARVPMYSSLKEIEHAGMGLTIIEALCDSLEIHSTLNLGTKLTIKKRLKDSNIG</sequence>
<proteinExistence type="predicted"/>
<dbReference type="InterPro" id="IPR036890">
    <property type="entry name" value="HATPase_C_sf"/>
</dbReference>
<evidence type="ECO:0000313" key="9">
    <source>
        <dbReference type="EMBL" id="OUQ04103.1"/>
    </source>
</evidence>
<evidence type="ECO:0000259" key="7">
    <source>
        <dbReference type="SMART" id="SM00387"/>
    </source>
</evidence>
<dbReference type="PANTHER" id="PTHR35526">
    <property type="entry name" value="ANTI-SIGMA-F FACTOR RSBW-RELATED"/>
    <property type="match status" value="1"/>
</dbReference>
<dbReference type="GO" id="GO:0042174">
    <property type="term" value="P:negative regulation of sporulation resulting in formation of a cellular spore"/>
    <property type="evidence" value="ECO:0007669"/>
    <property type="project" value="InterPro"/>
</dbReference>
<dbReference type="SMART" id="SM00387">
    <property type="entry name" value="HATPase_c"/>
    <property type="match status" value="1"/>
</dbReference>